<dbReference type="SUPFAM" id="SSF53474">
    <property type="entry name" value="alpha/beta-Hydrolases"/>
    <property type="match status" value="1"/>
</dbReference>
<protein>
    <submittedName>
        <fullName evidence="4">Proline-specific peptidase</fullName>
    </submittedName>
</protein>
<dbReference type="GO" id="GO:0008233">
    <property type="term" value="F:peptidase activity"/>
    <property type="evidence" value="ECO:0007669"/>
    <property type="project" value="InterPro"/>
</dbReference>
<evidence type="ECO:0000313" key="5">
    <source>
        <dbReference type="Proteomes" id="UP001219525"/>
    </source>
</evidence>
<evidence type="ECO:0000313" key="4">
    <source>
        <dbReference type="EMBL" id="KAJ7191611.1"/>
    </source>
</evidence>
<dbReference type="InterPro" id="IPR002410">
    <property type="entry name" value="Peptidase_S33"/>
</dbReference>
<dbReference type="InterPro" id="IPR005945">
    <property type="entry name" value="Pro_imino_pep"/>
</dbReference>
<dbReference type="NCBIfam" id="TIGR01250">
    <property type="entry name" value="pro_imino_pep_2"/>
    <property type="match status" value="1"/>
</dbReference>
<organism evidence="4 5">
    <name type="scientific">Mycena pura</name>
    <dbReference type="NCBI Taxonomy" id="153505"/>
    <lineage>
        <taxon>Eukaryota</taxon>
        <taxon>Fungi</taxon>
        <taxon>Dikarya</taxon>
        <taxon>Basidiomycota</taxon>
        <taxon>Agaricomycotina</taxon>
        <taxon>Agaricomycetes</taxon>
        <taxon>Agaricomycetidae</taxon>
        <taxon>Agaricales</taxon>
        <taxon>Marasmiineae</taxon>
        <taxon>Mycenaceae</taxon>
        <taxon>Mycena</taxon>
    </lineage>
</organism>
<dbReference type="Gene3D" id="3.40.50.1820">
    <property type="entry name" value="alpha/beta hydrolase"/>
    <property type="match status" value="1"/>
</dbReference>
<dbReference type="PRINTS" id="PR00793">
    <property type="entry name" value="PROAMNOPTASE"/>
</dbReference>
<dbReference type="PANTHER" id="PTHR43798:SF33">
    <property type="entry name" value="HYDROLASE, PUTATIVE (AFU_ORTHOLOGUE AFUA_2G14860)-RELATED"/>
    <property type="match status" value="1"/>
</dbReference>
<evidence type="ECO:0000259" key="3">
    <source>
        <dbReference type="Pfam" id="PF00561"/>
    </source>
</evidence>
<feature type="domain" description="AB hydrolase-1" evidence="3">
    <location>
        <begin position="33"/>
        <end position="287"/>
    </location>
</feature>
<dbReference type="InterPro" id="IPR029058">
    <property type="entry name" value="AB_hydrolase_fold"/>
</dbReference>
<comment type="similarity">
    <text evidence="1">Belongs to the peptidase S33 family.</text>
</comment>
<dbReference type="EMBL" id="JARJCW010000130">
    <property type="protein sequence ID" value="KAJ7191611.1"/>
    <property type="molecule type" value="Genomic_DNA"/>
</dbReference>
<dbReference type="PIRSF" id="PIRSF005539">
    <property type="entry name" value="Pept_S33_TRI_F1"/>
    <property type="match status" value="1"/>
</dbReference>
<dbReference type="Pfam" id="PF00561">
    <property type="entry name" value="Abhydrolase_1"/>
    <property type="match status" value="1"/>
</dbReference>
<sequence length="301" mass="33945">MSPSPIPVTEGEVAFNPCVTWYKVVGSLGSRRPLIAIHGGPSVYHGYLLILADLTEKHNIPLVLYDQLGTGNSTHLPEKTGDVNFWTEQLFLDELDNLLAHLGVQDDYDILGHSWGGMLGARHAVHQPEGLKNLILFSTTAEMRLWEKAQNLLRTQLPQDVQDTLTKHEEQGSTDSEEYNMAMGVYYGRFTCTIHPLPQAIAECFAWIEKDPTVLLTMNGLSEFCVTGPLKDWSIIAEAHKINVPTLLLNGHYDMAQDSVMTPYFARIPQVKWFTFSESSHMAHFEEREKFMEIVGNFLVQ</sequence>
<dbReference type="InterPro" id="IPR050266">
    <property type="entry name" value="AB_hydrolase_sf"/>
</dbReference>
<dbReference type="GO" id="GO:0006508">
    <property type="term" value="P:proteolysis"/>
    <property type="evidence" value="ECO:0007669"/>
    <property type="project" value="InterPro"/>
</dbReference>
<evidence type="ECO:0000256" key="1">
    <source>
        <dbReference type="ARBA" id="ARBA00010088"/>
    </source>
</evidence>
<comment type="caution">
    <text evidence="4">The sequence shown here is derived from an EMBL/GenBank/DDBJ whole genome shotgun (WGS) entry which is preliminary data.</text>
</comment>
<dbReference type="InterPro" id="IPR000073">
    <property type="entry name" value="AB_hydrolase_1"/>
</dbReference>
<proteinExistence type="inferred from homology"/>
<dbReference type="AlphaFoldDB" id="A0AAD6UPF6"/>
<evidence type="ECO:0000256" key="2">
    <source>
        <dbReference type="ARBA" id="ARBA00022801"/>
    </source>
</evidence>
<accession>A0AAD6UPF6</accession>
<dbReference type="GO" id="GO:0016020">
    <property type="term" value="C:membrane"/>
    <property type="evidence" value="ECO:0007669"/>
    <property type="project" value="TreeGrafter"/>
</dbReference>
<name>A0AAD6UPF6_9AGAR</name>
<dbReference type="PANTHER" id="PTHR43798">
    <property type="entry name" value="MONOACYLGLYCEROL LIPASE"/>
    <property type="match status" value="1"/>
</dbReference>
<keyword evidence="2" id="KW-0378">Hydrolase</keyword>
<dbReference type="Proteomes" id="UP001219525">
    <property type="component" value="Unassembled WGS sequence"/>
</dbReference>
<gene>
    <name evidence="4" type="ORF">GGX14DRAFT_537840</name>
</gene>
<keyword evidence="5" id="KW-1185">Reference proteome</keyword>
<reference evidence="4" key="1">
    <citation type="submission" date="2023-03" db="EMBL/GenBank/DDBJ databases">
        <title>Massive genome expansion in bonnet fungi (Mycena s.s.) driven by repeated elements and novel gene families across ecological guilds.</title>
        <authorList>
            <consortium name="Lawrence Berkeley National Laboratory"/>
            <person name="Harder C.B."/>
            <person name="Miyauchi S."/>
            <person name="Viragh M."/>
            <person name="Kuo A."/>
            <person name="Thoen E."/>
            <person name="Andreopoulos B."/>
            <person name="Lu D."/>
            <person name="Skrede I."/>
            <person name="Drula E."/>
            <person name="Henrissat B."/>
            <person name="Morin E."/>
            <person name="Kohler A."/>
            <person name="Barry K."/>
            <person name="LaButti K."/>
            <person name="Morin E."/>
            <person name="Salamov A."/>
            <person name="Lipzen A."/>
            <person name="Mereny Z."/>
            <person name="Hegedus B."/>
            <person name="Baldrian P."/>
            <person name="Stursova M."/>
            <person name="Weitz H."/>
            <person name="Taylor A."/>
            <person name="Grigoriev I.V."/>
            <person name="Nagy L.G."/>
            <person name="Martin F."/>
            <person name="Kauserud H."/>
        </authorList>
    </citation>
    <scope>NUCLEOTIDE SEQUENCE</scope>
    <source>
        <strain evidence="4">9144</strain>
    </source>
</reference>